<evidence type="ECO:0000256" key="1">
    <source>
        <dbReference type="ARBA" id="ARBA00005898"/>
    </source>
</evidence>
<feature type="domain" description="Mur ligase central" evidence="11">
    <location>
        <begin position="123"/>
        <end position="327"/>
    </location>
</feature>
<dbReference type="InterPro" id="IPR004101">
    <property type="entry name" value="Mur_ligase_C"/>
</dbReference>
<evidence type="ECO:0000259" key="9">
    <source>
        <dbReference type="Pfam" id="PF01225"/>
    </source>
</evidence>
<comment type="caution">
    <text evidence="12">The sequence shown here is derived from an EMBL/GenBank/DDBJ whole genome shotgun (WGS) entry which is preliminary data.</text>
</comment>
<feature type="binding site" evidence="7">
    <location>
        <position position="398"/>
    </location>
    <ligand>
        <name>meso-2,6-diaminopimelate</name>
        <dbReference type="ChEBI" id="CHEBI:57791"/>
    </ligand>
</feature>
<comment type="catalytic activity">
    <reaction evidence="7">
        <text>UDP-N-acetyl-alpha-D-muramoyl-L-alanyl-D-glutamate + meso-2,6-diaminopimelate + ATP = UDP-N-acetyl-alpha-D-muramoyl-L-alanyl-gamma-D-glutamyl-meso-2,6-diaminopimelate + ADP + phosphate + H(+)</text>
        <dbReference type="Rhea" id="RHEA:23676"/>
        <dbReference type="ChEBI" id="CHEBI:15378"/>
        <dbReference type="ChEBI" id="CHEBI:30616"/>
        <dbReference type="ChEBI" id="CHEBI:43474"/>
        <dbReference type="ChEBI" id="CHEBI:57791"/>
        <dbReference type="ChEBI" id="CHEBI:83900"/>
        <dbReference type="ChEBI" id="CHEBI:83905"/>
        <dbReference type="ChEBI" id="CHEBI:456216"/>
        <dbReference type="EC" id="6.3.2.13"/>
    </reaction>
</comment>
<evidence type="ECO:0000256" key="5">
    <source>
        <dbReference type="ARBA" id="ARBA00023306"/>
    </source>
</evidence>
<dbReference type="InterPro" id="IPR035911">
    <property type="entry name" value="MurE/MurF_N"/>
</dbReference>
<name>A0ABU1ALG1_9BACT</name>
<comment type="cofactor">
    <cofactor evidence="7">
        <name>Mg(2+)</name>
        <dbReference type="ChEBI" id="CHEBI:18420"/>
    </cofactor>
</comment>
<dbReference type="EMBL" id="JARXIC010000012">
    <property type="protein sequence ID" value="MDQ8194601.1"/>
    <property type="molecule type" value="Genomic_DNA"/>
</dbReference>
<comment type="similarity">
    <text evidence="1 7">Belongs to the MurCDEF family. MurE subfamily.</text>
</comment>
<dbReference type="InterPro" id="IPR036565">
    <property type="entry name" value="Mur-like_cat_sf"/>
</dbReference>
<protein>
    <recommendedName>
        <fullName evidence="7">UDP-N-acetylmuramoyl-L-alanyl-D-glutamate--2,6-diaminopimelate ligase</fullName>
        <ecNumber evidence="7">6.3.2.13</ecNumber>
    </recommendedName>
    <alternativeName>
        <fullName evidence="7">Meso-A2pm-adding enzyme</fullName>
    </alternativeName>
    <alternativeName>
        <fullName evidence="7">Meso-diaminopimelate-adding enzyme</fullName>
    </alternativeName>
    <alternativeName>
        <fullName evidence="7">UDP-MurNAc-L-Ala-D-Glu:meso-diaminopimelate ligase</fullName>
    </alternativeName>
    <alternativeName>
        <fullName evidence="7">UDP-MurNAc-tripeptide synthetase</fullName>
    </alternativeName>
    <alternativeName>
        <fullName evidence="7">UDP-N-acetylmuramyl-tripeptide synthetase</fullName>
    </alternativeName>
</protein>
<keyword evidence="5 7" id="KW-0131">Cell cycle</keyword>
<dbReference type="InterPro" id="IPR000713">
    <property type="entry name" value="Mur_ligase_N"/>
</dbReference>
<dbReference type="Gene3D" id="3.40.1390.10">
    <property type="entry name" value="MurE/MurF, N-terminal domain"/>
    <property type="match status" value="1"/>
</dbReference>
<dbReference type="InterPro" id="IPR005761">
    <property type="entry name" value="UDP-N-AcMur-Glu-dNH2Pim_ligase"/>
</dbReference>
<comment type="PTM">
    <text evidence="7">Carboxylation is probably crucial for Mg(2+) binding and, consequently, for the gamma-phosphate positioning of ATP.</text>
</comment>
<feature type="binding site" evidence="7">
    <location>
        <position position="193"/>
    </location>
    <ligand>
        <name>UDP-N-acetyl-alpha-D-muramoyl-L-alanyl-D-glutamate</name>
        <dbReference type="ChEBI" id="CHEBI:83900"/>
    </ligand>
</feature>
<dbReference type="Pfam" id="PF01225">
    <property type="entry name" value="Mur_ligase"/>
    <property type="match status" value="1"/>
</dbReference>
<dbReference type="NCBIfam" id="TIGR01085">
    <property type="entry name" value="murE"/>
    <property type="match status" value="1"/>
</dbReference>
<feature type="binding site" evidence="7">
    <location>
        <position position="201"/>
    </location>
    <ligand>
        <name>UDP-N-acetyl-alpha-D-muramoyl-L-alanyl-D-glutamate</name>
        <dbReference type="ChEBI" id="CHEBI:83900"/>
    </ligand>
</feature>
<organism evidence="12 13">
    <name type="scientific">Thalassobacterium sedimentorum</name>
    <dbReference type="NCBI Taxonomy" id="3041258"/>
    <lineage>
        <taxon>Bacteria</taxon>
        <taxon>Pseudomonadati</taxon>
        <taxon>Verrucomicrobiota</taxon>
        <taxon>Opitutia</taxon>
        <taxon>Puniceicoccales</taxon>
        <taxon>Coraliomargaritaceae</taxon>
        <taxon>Thalassobacterium</taxon>
    </lineage>
</organism>
<feature type="binding site" evidence="7">
    <location>
        <position position="476"/>
    </location>
    <ligand>
        <name>meso-2,6-diaminopimelate</name>
        <dbReference type="ChEBI" id="CHEBI:57791"/>
    </ligand>
</feature>
<keyword evidence="4 7" id="KW-0573">Peptidoglycan synthesis</keyword>
<keyword evidence="2 7" id="KW-0132">Cell division</keyword>
<comment type="caution">
    <text evidence="7">Lacks conserved residue(s) required for the propagation of feature annotation.</text>
</comment>
<evidence type="ECO:0000256" key="6">
    <source>
        <dbReference type="ARBA" id="ARBA00023316"/>
    </source>
</evidence>
<evidence type="ECO:0000256" key="3">
    <source>
        <dbReference type="ARBA" id="ARBA00022960"/>
    </source>
</evidence>
<keyword evidence="7" id="KW-0460">Magnesium</keyword>
<comment type="subcellular location">
    <subcellularLocation>
        <location evidence="7 8">Cytoplasm</location>
    </subcellularLocation>
</comment>
<dbReference type="SUPFAM" id="SSF53244">
    <property type="entry name" value="MurD-like peptide ligases, peptide-binding domain"/>
    <property type="match status" value="1"/>
</dbReference>
<feature type="short sequence motif" description="Meso-diaminopimelate recognition motif" evidence="7">
    <location>
        <begin position="422"/>
        <end position="425"/>
    </location>
</feature>
<keyword evidence="7" id="KW-0963">Cytoplasm</keyword>
<dbReference type="NCBIfam" id="NF001126">
    <property type="entry name" value="PRK00139.1-4"/>
    <property type="match status" value="1"/>
</dbReference>
<dbReference type="Proteomes" id="UP001243717">
    <property type="component" value="Unassembled WGS sequence"/>
</dbReference>
<sequence>MALVTNNDLQTPAMNPRVSQLLTGMETIRQKIREDSPVACLITDSRRVVPGALFFAIGGLRTDGNLYVEEAVDRGAVAIITEENLGQHFPIDYIQVSDVRKTLALVSRQFYDAPDAKLGVTGITGTNGKTTVSMLTQHLIGGQDQVGLLGTIRYDLGKRTLPSFRTTPESVDVYALLSQMVDHGCSEAVMEVSSHGIDQKRTYGVDVEVAVFLNLTQDHIDYHKSMEGYYKVKKRLFTGETGRRPRAAVINVDCAYGRRLLSELPDGVGAISFGIEADSAIIRADDVALFADRTEFRLTWPEGQIQVCAPLLGRYNVSNLLAALAIARAKGHEIEPILQRVMTFPGVPGRMERMDEGQPFNVLVDYAHTDDALIHACSMLREITAGRLIVVFGCGGDRDRSKRAPMLRAALAGSDEVFVTSDNPRTESIDQIFSDMREATDSERAHYVSDRKHAISLALDCAQAGDCVLIAGKGHEAFQEFDGTVIPFDDRQVARELIRLKEGAF</sequence>
<feature type="domain" description="Mur ligase N-terminal catalytic" evidence="9">
    <location>
        <begin position="41"/>
        <end position="111"/>
    </location>
</feature>
<evidence type="ECO:0000313" key="12">
    <source>
        <dbReference type="EMBL" id="MDQ8194601.1"/>
    </source>
</evidence>
<feature type="binding site" evidence="7">
    <location>
        <begin position="166"/>
        <end position="167"/>
    </location>
    <ligand>
        <name>UDP-N-acetyl-alpha-D-muramoyl-L-alanyl-D-glutamate</name>
        <dbReference type="ChEBI" id="CHEBI:83900"/>
    </ligand>
</feature>
<dbReference type="InterPro" id="IPR013221">
    <property type="entry name" value="Mur_ligase_cen"/>
</dbReference>
<proteinExistence type="inferred from homology"/>
<keyword evidence="3 7" id="KW-0133">Cell shape</keyword>
<dbReference type="InterPro" id="IPR036615">
    <property type="entry name" value="Mur_ligase_C_dom_sf"/>
</dbReference>
<accession>A0ABU1ALG1</accession>
<dbReference type="SUPFAM" id="SSF53623">
    <property type="entry name" value="MurD-like peptide ligases, catalytic domain"/>
    <property type="match status" value="1"/>
</dbReference>
<dbReference type="GO" id="GO:0008765">
    <property type="term" value="F:UDP-N-acetylmuramoylalanyl-D-glutamate-2,6-diaminopimelate ligase activity"/>
    <property type="evidence" value="ECO:0007669"/>
    <property type="project" value="UniProtKB-EC"/>
</dbReference>
<dbReference type="RefSeq" id="WP_308985068.1">
    <property type="nucleotide sequence ID" value="NZ_JARXIC010000012.1"/>
</dbReference>
<evidence type="ECO:0000256" key="2">
    <source>
        <dbReference type="ARBA" id="ARBA00022618"/>
    </source>
</evidence>
<keyword evidence="13" id="KW-1185">Reference proteome</keyword>
<evidence type="ECO:0000259" key="11">
    <source>
        <dbReference type="Pfam" id="PF08245"/>
    </source>
</evidence>
<dbReference type="Pfam" id="PF02875">
    <property type="entry name" value="Mur_ligase_C"/>
    <property type="match status" value="1"/>
</dbReference>
<keyword evidence="6 7" id="KW-0961">Cell wall biogenesis/degradation</keyword>
<evidence type="ECO:0000313" key="13">
    <source>
        <dbReference type="Proteomes" id="UP001243717"/>
    </source>
</evidence>
<keyword evidence="7" id="KW-0067">ATP-binding</keyword>
<dbReference type="EC" id="6.3.2.13" evidence="7"/>
<evidence type="ECO:0000256" key="4">
    <source>
        <dbReference type="ARBA" id="ARBA00022984"/>
    </source>
</evidence>
<feature type="binding site" evidence="7">
    <location>
        <begin position="125"/>
        <end position="131"/>
    </location>
    <ligand>
        <name>ATP</name>
        <dbReference type="ChEBI" id="CHEBI:30616"/>
    </ligand>
</feature>
<reference evidence="12 13" key="1">
    <citation type="submission" date="2023-04" db="EMBL/GenBank/DDBJ databases">
        <title>A novel bacteria isolated from coastal sediment.</title>
        <authorList>
            <person name="Liu X.-J."/>
            <person name="Du Z.-J."/>
        </authorList>
    </citation>
    <scope>NUCLEOTIDE SEQUENCE [LARGE SCALE GENOMIC DNA]</scope>
    <source>
        <strain evidence="12 13">SDUM461004</strain>
    </source>
</reference>
<feature type="binding site" evidence="7">
    <location>
        <begin position="422"/>
        <end position="425"/>
    </location>
    <ligand>
        <name>meso-2,6-diaminopimelate</name>
        <dbReference type="ChEBI" id="CHEBI:57791"/>
    </ligand>
</feature>
<feature type="binding site" evidence="7">
    <location>
        <position position="199"/>
    </location>
    <ligand>
        <name>UDP-N-acetyl-alpha-D-muramoyl-L-alanyl-D-glutamate</name>
        <dbReference type="ChEBI" id="CHEBI:83900"/>
    </ligand>
</feature>
<keyword evidence="7" id="KW-0547">Nucleotide-binding</keyword>
<gene>
    <name evidence="7" type="primary">murE</name>
    <name evidence="12" type="ORF">QEH59_09200</name>
</gene>
<dbReference type="Gene3D" id="3.40.1190.10">
    <property type="entry name" value="Mur-like, catalytic domain"/>
    <property type="match status" value="1"/>
</dbReference>
<dbReference type="HAMAP" id="MF_00208">
    <property type="entry name" value="MurE"/>
    <property type="match status" value="1"/>
</dbReference>
<feature type="binding site" evidence="7">
    <location>
        <position position="45"/>
    </location>
    <ligand>
        <name>UDP-N-acetyl-alpha-D-muramoyl-L-alanyl-D-glutamate</name>
        <dbReference type="ChEBI" id="CHEBI:83900"/>
    </ligand>
</feature>
<comment type="function">
    <text evidence="7">Catalyzes the addition of meso-diaminopimelic acid to the nucleotide precursor UDP-N-acetylmuramoyl-L-alanyl-D-glutamate (UMAG) in the biosynthesis of bacterial cell-wall peptidoglycan.</text>
</comment>
<evidence type="ECO:0000256" key="7">
    <source>
        <dbReference type="HAMAP-Rule" id="MF_00208"/>
    </source>
</evidence>
<dbReference type="Pfam" id="PF08245">
    <property type="entry name" value="Mur_ligase_M"/>
    <property type="match status" value="1"/>
</dbReference>
<keyword evidence="7 12" id="KW-0436">Ligase</keyword>
<dbReference type="SUPFAM" id="SSF63418">
    <property type="entry name" value="MurE/MurF N-terminal domain"/>
    <property type="match status" value="1"/>
</dbReference>
<dbReference type="Gene3D" id="3.90.190.20">
    <property type="entry name" value="Mur ligase, C-terminal domain"/>
    <property type="match status" value="1"/>
</dbReference>
<dbReference type="PANTHER" id="PTHR23135">
    <property type="entry name" value="MUR LIGASE FAMILY MEMBER"/>
    <property type="match status" value="1"/>
</dbReference>
<evidence type="ECO:0000259" key="10">
    <source>
        <dbReference type="Pfam" id="PF02875"/>
    </source>
</evidence>
<dbReference type="PANTHER" id="PTHR23135:SF4">
    <property type="entry name" value="UDP-N-ACETYLMURAMOYL-L-ALANYL-D-GLUTAMATE--2,6-DIAMINOPIMELATE LIGASE MURE HOMOLOG, CHLOROPLASTIC"/>
    <property type="match status" value="1"/>
</dbReference>
<feature type="binding site" evidence="7">
    <location>
        <position position="472"/>
    </location>
    <ligand>
        <name>meso-2,6-diaminopimelate</name>
        <dbReference type="ChEBI" id="CHEBI:57791"/>
    </ligand>
</feature>
<comment type="pathway">
    <text evidence="7 8">Cell wall biogenesis; peptidoglycan biosynthesis.</text>
</comment>
<evidence type="ECO:0000256" key="8">
    <source>
        <dbReference type="RuleBase" id="RU004135"/>
    </source>
</evidence>
<feature type="modified residue" description="N6-carboxylysine" evidence="7">
    <location>
        <position position="233"/>
    </location>
</feature>
<feature type="domain" description="Mur ligase C-terminal" evidence="10">
    <location>
        <begin position="349"/>
        <end position="474"/>
    </location>
</feature>